<dbReference type="AlphaFoldDB" id="A0A0Z8QMR6"/>
<accession>A0A0Z8QMR6</accession>
<gene>
    <name evidence="1" type="ORF">ERS132539_02128</name>
</gene>
<dbReference type="Proteomes" id="UP000069526">
    <property type="component" value="Unassembled WGS sequence"/>
</dbReference>
<dbReference type="EMBL" id="FIJK01000070">
    <property type="protein sequence ID" value="CYW67086.1"/>
    <property type="molecule type" value="Genomic_DNA"/>
</dbReference>
<evidence type="ECO:0000313" key="2">
    <source>
        <dbReference type="Proteomes" id="UP000069526"/>
    </source>
</evidence>
<dbReference type="RefSeq" id="WP_044766821.1">
    <property type="nucleotide sequence ID" value="NZ_CEIH01000037.1"/>
</dbReference>
<organism evidence="1 2">
    <name type="scientific">Streptococcus suis</name>
    <dbReference type="NCBI Taxonomy" id="1307"/>
    <lineage>
        <taxon>Bacteria</taxon>
        <taxon>Bacillati</taxon>
        <taxon>Bacillota</taxon>
        <taxon>Bacilli</taxon>
        <taxon>Lactobacillales</taxon>
        <taxon>Streptococcaceae</taxon>
        <taxon>Streptococcus</taxon>
    </lineage>
</organism>
<protein>
    <submittedName>
        <fullName evidence="1">Uncharacterized protein</fullName>
    </submittedName>
</protein>
<sequence>MTLTLYFAKTKEYKNIIQKYIDALTEWRRMVELDIRPERITEFRKNAKKEILDVYNAYRDKKIDEARQQMETIEKRYKNTRSVYSDPQAEILRRQDFDLEFSAMEYNDIVELLSDEKRDFTDYELKKINAHYRRNLKIQTLLDSQKLKRKEQYKNDPEYQKYFEEFQTLQAFRGIGLGMVYFPSDEAPRGYITENLELILDSEQYAHSLSNQIQKVGRLLGNIPTMKDSNSTVFTKVLPAKKMEFEEFDERIFEESPNYDITIRFKYLKERLDDTTTDRWDFTRDDYDAYQHYQYLQGRHEQKMKNDFRYKQRYISAKNAIIERKNEEVK</sequence>
<evidence type="ECO:0000313" key="1">
    <source>
        <dbReference type="EMBL" id="CYW67086.1"/>
    </source>
</evidence>
<reference evidence="1 2" key="1">
    <citation type="submission" date="2016-02" db="EMBL/GenBank/DDBJ databases">
        <authorList>
            <consortium name="Pathogen Informatics"/>
        </authorList>
    </citation>
    <scope>NUCLEOTIDE SEQUENCE [LARGE SCALE GENOMIC DNA]</scope>
    <source>
        <strain evidence="1 2">SS1013</strain>
    </source>
</reference>
<name>A0A0Z8QMR6_STRSU</name>
<proteinExistence type="predicted"/>